<dbReference type="InterPro" id="IPR057670">
    <property type="entry name" value="SH3_retrovirus"/>
</dbReference>
<keyword evidence="3" id="KW-1185">Reference proteome</keyword>
<dbReference type="HOGENOM" id="CLU_085149_5_0_1"/>
<sequence length="55" mass="6335">TPYEMRHSMQPNLSHLRIFGARCFACIPPELQMKLGPRSREAIFVGYPLGVKAYR</sequence>
<reference evidence="3" key="2">
    <citation type="submission" date="2015-01" db="EMBL/GenBank/DDBJ databases">
        <title>Evolutionary Origins and Diversification of the Mycorrhizal Mutualists.</title>
        <authorList>
            <consortium name="DOE Joint Genome Institute"/>
            <consortium name="Mycorrhizal Genomics Consortium"/>
            <person name="Kohler A."/>
            <person name="Kuo A."/>
            <person name="Nagy L.G."/>
            <person name="Floudas D."/>
            <person name="Copeland A."/>
            <person name="Barry K.W."/>
            <person name="Cichocki N."/>
            <person name="Veneault-Fourrey C."/>
            <person name="LaButti K."/>
            <person name="Lindquist E.A."/>
            <person name="Lipzen A."/>
            <person name="Lundell T."/>
            <person name="Morin E."/>
            <person name="Murat C."/>
            <person name="Riley R."/>
            <person name="Ohm R."/>
            <person name="Sun H."/>
            <person name="Tunlid A."/>
            <person name="Henrissat B."/>
            <person name="Grigoriev I.V."/>
            <person name="Hibbett D.S."/>
            <person name="Martin F."/>
        </authorList>
    </citation>
    <scope>NUCLEOTIDE SEQUENCE [LARGE SCALE GENOMIC DNA]</scope>
    <source>
        <strain evidence="3">ATCC 200175</strain>
    </source>
</reference>
<organism evidence="2 3">
    <name type="scientific">Paxillus involutus ATCC 200175</name>
    <dbReference type="NCBI Taxonomy" id="664439"/>
    <lineage>
        <taxon>Eukaryota</taxon>
        <taxon>Fungi</taxon>
        <taxon>Dikarya</taxon>
        <taxon>Basidiomycota</taxon>
        <taxon>Agaricomycotina</taxon>
        <taxon>Agaricomycetes</taxon>
        <taxon>Agaricomycetidae</taxon>
        <taxon>Boletales</taxon>
        <taxon>Paxilineae</taxon>
        <taxon>Paxillaceae</taxon>
        <taxon>Paxillus</taxon>
    </lineage>
</organism>
<proteinExistence type="predicted"/>
<accession>A0A0C9TVS9</accession>
<dbReference type="Pfam" id="PF25597">
    <property type="entry name" value="SH3_retrovirus"/>
    <property type="match status" value="1"/>
</dbReference>
<gene>
    <name evidence="2" type="ORF">PAXINDRAFT_57459</name>
</gene>
<feature type="non-terminal residue" evidence="2">
    <location>
        <position position="55"/>
    </location>
</feature>
<reference evidence="2 3" key="1">
    <citation type="submission" date="2014-06" db="EMBL/GenBank/DDBJ databases">
        <authorList>
            <consortium name="DOE Joint Genome Institute"/>
            <person name="Kuo A."/>
            <person name="Kohler A."/>
            <person name="Nagy L.G."/>
            <person name="Floudas D."/>
            <person name="Copeland A."/>
            <person name="Barry K.W."/>
            <person name="Cichocki N."/>
            <person name="Veneault-Fourrey C."/>
            <person name="LaButti K."/>
            <person name="Lindquist E.A."/>
            <person name="Lipzen A."/>
            <person name="Lundell T."/>
            <person name="Morin E."/>
            <person name="Murat C."/>
            <person name="Sun H."/>
            <person name="Tunlid A."/>
            <person name="Henrissat B."/>
            <person name="Grigoriev I.V."/>
            <person name="Hibbett D.S."/>
            <person name="Martin F."/>
            <person name="Nordberg H.P."/>
            <person name="Cantor M.N."/>
            <person name="Hua S.X."/>
        </authorList>
    </citation>
    <scope>NUCLEOTIDE SEQUENCE [LARGE SCALE GENOMIC DNA]</scope>
    <source>
        <strain evidence="2 3">ATCC 200175</strain>
    </source>
</reference>
<evidence type="ECO:0000313" key="3">
    <source>
        <dbReference type="Proteomes" id="UP000053647"/>
    </source>
</evidence>
<feature type="non-terminal residue" evidence="2">
    <location>
        <position position="1"/>
    </location>
</feature>
<evidence type="ECO:0000313" key="2">
    <source>
        <dbReference type="EMBL" id="KIJ11431.1"/>
    </source>
</evidence>
<name>A0A0C9TVS9_PAXIN</name>
<feature type="domain" description="Retroviral polymerase SH3-like" evidence="1">
    <location>
        <begin position="22"/>
        <end position="55"/>
    </location>
</feature>
<protein>
    <recommendedName>
        <fullName evidence="1">Retroviral polymerase SH3-like domain-containing protein</fullName>
    </recommendedName>
</protein>
<dbReference type="EMBL" id="KN819379">
    <property type="protein sequence ID" value="KIJ11431.1"/>
    <property type="molecule type" value="Genomic_DNA"/>
</dbReference>
<dbReference type="OrthoDB" id="2671929at2759"/>
<dbReference type="Proteomes" id="UP000053647">
    <property type="component" value="Unassembled WGS sequence"/>
</dbReference>
<dbReference type="AlphaFoldDB" id="A0A0C9TVS9"/>
<evidence type="ECO:0000259" key="1">
    <source>
        <dbReference type="Pfam" id="PF25597"/>
    </source>
</evidence>